<proteinExistence type="predicted"/>
<dbReference type="AlphaFoldDB" id="A0A383DTX3"/>
<protein>
    <recommendedName>
        <fullName evidence="2">Dihydroorotate dehydrogenase domain-containing protein</fullName>
    </recommendedName>
</protein>
<reference evidence="1" key="1">
    <citation type="submission" date="2018-05" db="EMBL/GenBank/DDBJ databases">
        <authorList>
            <person name="Lanie J.A."/>
            <person name="Ng W.-L."/>
            <person name="Kazmierczak K.M."/>
            <person name="Andrzejewski T.M."/>
            <person name="Davidsen T.M."/>
            <person name="Wayne K.J."/>
            <person name="Tettelin H."/>
            <person name="Glass J.I."/>
            <person name="Rusch D."/>
            <person name="Podicherti R."/>
            <person name="Tsui H.-C.T."/>
            <person name="Winkler M.E."/>
        </authorList>
    </citation>
    <scope>NUCLEOTIDE SEQUENCE</scope>
</reference>
<gene>
    <name evidence="1" type="ORF">METZ01_LOCUS500132</name>
</gene>
<evidence type="ECO:0000313" key="1">
    <source>
        <dbReference type="EMBL" id="SVE47278.1"/>
    </source>
</evidence>
<organism evidence="1">
    <name type="scientific">marine metagenome</name>
    <dbReference type="NCBI Taxonomy" id="408172"/>
    <lineage>
        <taxon>unclassified sequences</taxon>
        <taxon>metagenomes</taxon>
        <taxon>ecological metagenomes</taxon>
    </lineage>
</organism>
<feature type="non-terminal residue" evidence="1">
    <location>
        <position position="173"/>
    </location>
</feature>
<dbReference type="EMBL" id="UINC01219692">
    <property type="protein sequence ID" value="SVE47278.1"/>
    <property type="molecule type" value="Genomic_DNA"/>
</dbReference>
<name>A0A383DTX3_9ZZZZ</name>
<sequence length="173" mass="18002">MSKFLDSLEQIATNAPAPLGFGVRREQRPPGMALIIQISSDHAAGCDGVSGLAPQAMLLSGVRGLRALKKLESGLSSVPWGIIGGSLTEDGVSGYKAAGCDVLAFGLADTPVSVINSDELARVLCLDPSADERQLRAINPLPVDAVLINVAGQKGPWTLEDLTNITVISSRVN</sequence>
<evidence type="ECO:0008006" key="2">
    <source>
        <dbReference type="Google" id="ProtNLM"/>
    </source>
</evidence>
<accession>A0A383DTX3</accession>